<gene>
    <name evidence="2" type="ORF">DRP44_01615</name>
</gene>
<reference evidence="2 3" key="1">
    <citation type="submission" date="2018-06" db="EMBL/GenBank/DDBJ databases">
        <title>Extensive metabolic versatility and redundancy in microbially diverse, dynamic hydrothermal sediments.</title>
        <authorList>
            <person name="Dombrowski N."/>
            <person name="Teske A."/>
            <person name="Baker B.J."/>
        </authorList>
    </citation>
    <scope>NUCLEOTIDE SEQUENCE [LARGE SCALE GENOMIC DNA]</scope>
    <source>
        <strain evidence="2">B35_G9</strain>
    </source>
</reference>
<organism evidence="2 3">
    <name type="scientific">candidate division TA06 bacterium</name>
    <dbReference type="NCBI Taxonomy" id="2250710"/>
    <lineage>
        <taxon>Bacteria</taxon>
        <taxon>Bacteria division TA06</taxon>
    </lineage>
</organism>
<proteinExistence type="predicted"/>
<dbReference type="AlphaFoldDB" id="A0A660SAF4"/>
<evidence type="ECO:0008006" key="4">
    <source>
        <dbReference type="Google" id="ProtNLM"/>
    </source>
</evidence>
<keyword evidence="1" id="KW-0472">Membrane</keyword>
<dbReference type="EMBL" id="QNBC01000012">
    <property type="protein sequence ID" value="RKX67719.1"/>
    <property type="molecule type" value="Genomic_DNA"/>
</dbReference>
<dbReference type="Proteomes" id="UP000282321">
    <property type="component" value="Unassembled WGS sequence"/>
</dbReference>
<keyword evidence="1" id="KW-1133">Transmembrane helix</keyword>
<evidence type="ECO:0000313" key="2">
    <source>
        <dbReference type="EMBL" id="RKX67719.1"/>
    </source>
</evidence>
<evidence type="ECO:0000256" key="1">
    <source>
        <dbReference type="SAM" id="Phobius"/>
    </source>
</evidence>
<keyword evidence="1" id="KW-0812">Transmembrane</keyword>
<accession>A0A660SAF4</accession>
<sequence length="216" mass="25003">MILTVNEKKRRRRKKPGTVRKLVKISLIVAILVIPIVIAYNYLFIVKNIVAPDEVRVAADRVALGKSLFKVNKKLLLNELGEYNNYDIKITKMIPGKLIITKKEIEPQLYIVDRNLYVDKRGNLFRVKGKILYAPLKVFGKIKDSELDDLLKIAKMGVFKSIQSHNGYYTGKLGNVKISFTTLDKTLIERIKLVMSEETRKYYSMDLRFKNLVIIR</sequence>
<name>A0A660SAF4_UNCT6</name>
<comment type="caution">
    <text evidence="2">The sequence shown here is derived from an EMBL/GenBank/DDBJ whole genome shotgun (WGS) entry which is preliminary data.</text>
</comment>
<evidence type="ECO:0000313" key="3">
    <source>
        <dbReference type="Proteomes" id="UP000282321"/>
    </source>
</evidence>
<protein>
    <recommendedName>
        <fullName evidence="4">POTRA domain-containing protein</fullName>
    </recommendedName>
</protein>
<feature type="transmembrane region" description="Helical" evidence="1">
    <location>
        <begin position="21"/>
        <end position="43"/>
    </location>
</feature>